<dbReference type="AlphaFoldDB" id="A0A6B2M210"/>
<dbReference type="InterPro" id="IPR003615">
    <property type="entry name" value="HNH_nuc"/>
</dbReference>
<keyword evidence="2" id="KW-0255">Endonuclease</keyword>
<keyword evidence="3" id="KW-1185">Reference proteome</keyword>
<proteinExistence type="predicted"/>
<name>A0A6B2M210_9BACT</name>
<dbReference type="Pfam" id="PF14279">
    <property type="entry name" value="HNH_5"/>
    <property type="match status" value="1"/>
</dbReference>
<feature type="domain" description="HNH nuclease" evidence="1">
    <location>
        <begin position="101"/>
        <end position="154"/>
    </location>
</feature>
<sequence length="205" mass="23501">MNGLANVPSCRVLVLNRNWQAVNIVGVRRAFGLLCQDHARVINTLSGDFAPLDAAEWIAYSMEHGPHKEDEVIHTVRMKILIPKVLLLRSFDRLPITEIKFNRENVFIRDNYTCQYTGKRCRAADLTLDHVIPRERGGKTSWENIVTCRRDINSLKANQLPHEAGLRLIRKPIKPKWRPFSAVAASSEIEQEWRHFLPVGERSAS</sequence>
<keyword evidence="2" id="KW-0378">Hydrolase</keyword>
<dbReference type="InterPro" id="IPR029471">
    <property type="entry name" value="HNH_5"/>
</dbReference>
<dbReference type="CDD" id="cd00085">
    <property type="entry name" value="HNHc"/>
    <property type="match status" value="1"/>
</dbReference>
<comment type="caution">
    <text evidence="2">The sequence shown here is derived from an EMBL/GenBank/DDBJ whole genome shotgun (WGS) entry which is preliminary data.</text>
</comment>
<dbReference type="GO" id="GO:0004519">
    <property type="term" value="F:endonuclease activity"/>
    <property type="evidence" value="ECO:0007669"/>
    <property type="project" value="UniProtKB-KW"/>
</dbReference>
<evidence type="ECO:0000313" key="3">
    <source>
        <dbReference type="Proteomes" id="UP000478417"/>
    </source>
</evidence>
<dbReference type="PANTHER" id="PTHR33877">
    <property type="entry name" value="SLL1193 PROTEIN"/>
    <property type="match status" value="1"/>
</dbReference>
<accession>A0A6B2M210</accession>
<dbReference type="Proteomes" id="UP000478417">
    <property type="component" value="Unassembled WGS sequence"/>
</dbReference>
<dbReference type="InterPro" id="IPR052892">
    <property type="entry name" value="NA-targeting_endonuclease"/>
</dbReference>
<gene>
    <name evidence="2" type="ORF">G0Q06_07920</name>
</gene>
<dbReference type="RefSeq" id="WP_163964196.1">
    <property type="nucleotide sequence ID" value="NZ_JAAGNX010000002.1"/>
</dbReference>
<protein>
    <submittedName>
        <fullName evidence="2">HNH endonuclease</fullName>
    </submittedName>
</protein>
<dbReference type="Gene3D" id="1.10.30.50">
    <property type="match status" value="1"/>
</dbReference>
<evidence type="ECO:0000313" key="2">
    <source>
        <dbReference type="EMBL" id="NDV62372.1"/>
    </source>
</evidence>
<dbReference type="SMART" id="SM00507">
    <property type="entry name" value="HNHc"/>
    <property type="match status" value="1"/>
</dbReference>
<organism evidence="2 3">
    <name type="scientific">Oceanipulchritudo coccoides</name>
    <dbReference type="NCBI Taxonomy" id="2706888"/>
    <lineage>
        <taxon>Bacteria</taxon>
        <taxon>Pseudomonadati</taxon>
        <taxon>Verrucomicrobiota</taxon>
        <taxon>Opitutia</taxon>
        <taxon>Puniceicoccales</taxon>
        <taxon>Oceanipulchritudinaceae</taxon>
        <taxon>Oceanipulchritudo</taxon>
    </lineage>
</organism>
<dbReference type="EMBL" id="JAAGNX010000002">
    <property type="protein sequence ID" value="NDV62372.1"/>
    <property type="molecule type" value="Genomic_DNA"/>
</dbReference>
<dbReference type="PANTHER" id="PTHR33877:SF2">
    <property type="entry name" value="OS07G0170200 PROTEIN"/>
    <property type="match status" value="1"/>
</dbReference>
<evidence type="ECO:0000259" key="1">
    <source>
        <dbReference type="SMART" id="SM00507"/>
    </source>
</evidence>
<keyword evidence="2" id="KW-0540">Nuclease</keyword>
<reference evidence="2 3" key="1">
    <citation type="submission" date="2020-02" db="EMBL/GenBank/DDBJ databases">
        <title>Albibacoteraceae fam. nov., the first described family within the subdivision 4 Verrucomicrobia.</title>
        <authorList>
            <person name="Xi F."/>
        </authorList>
    </citation>
    <scope>NUCLEOTIDE SEQUENCE [LARGE SCALE GENOMIC DNA]</scope>
    <source>
        <strain evidence="2 3">CK1056</strain>
    </source>
</reference>